<organism evidence="1 2">
    <name type="scientific">Clunio marinus</name>
    <dbReference type="NCBI Taxonomy" id="568069"/>
    <lineage>
        <taxon>Eukaryota</taxon>
        <taxon>Metazoa</taxon>
        <taxon>Ecdysozoa</taxon>
        <taxon>Arthropoda</taxon>
        <taxon>Hexapoda</taxon>
        <taxon>Insecta</taxon>
        <taxon>Pterygota</taxon>
        <taxon>Neoptera</taxon>
        <taxon>Endopterygota</taxon>
        <taxon>Diptera</taxon>
        <taxon>Nematocera</taxon>
        <taxon>Chironomoidea</taxon>
        <taxon>Chironomidae</taxon>
        <taxon>Clunio</taxon>
    </lineage>
</organism>
<dbReference type="EMBL" id="CVRI01000006">
    <property type="protein sequence ID" value="CRK87896.1"/>
    <property type="molecule type" value="Genomic_DNA"/>
</dbReference>
<protein>
    <submittedName>
        <fullName evidence="1">CLUMA_CG001683, isoform A</fullName>
    </submittedName>
</protein>
<evidence type="ECO:0000313" key="1">
    <source>
        <dbReference type="EMBL" id="CRK87896.1"/>
    </source>
</evidence>
<dbReference type="Proteomes" id="UP000183832">
    <property type="component" value="Unassembled WGS sequence"/>
</dbReference>
<evidence type="ECO:0000313" key="2">
    <source>
        <dbReference type="Proteomes" id="UP000183832"/>
    </source>
</evidence>
<dbReference type="AlphaFoldDB" id="A0A1J1HIM1"/>
<proteinExistence type="predicted"/>
<reference evidence="1 2" key="1">
    <citation type="submission" date="2015-04" db="EMBL/GenBank/DDBJ databases">
        <authorList>
            <person name="Syromyatnikov M.Y."/>
            <person name="Popov V.N."/>
        </authorList>
    </citation>
    <scope>NUCLEOTIDE SEQUENCE [LARGE SCALE GENOMIC DNA]</scope>
</reference>
<keyword evidence="2" id="KW-1185">Reference proteome</keyword>
<name>A0A1J1HIM1_9DIPT</name>
<accession>A0A1J1HIM1</accession>
<sequence length="128" mass="14601">MGFCSGRVGWGRDNGTCSNFYKSSSSFNLHALHRQQRMLHQPLTNCKLEFAIETSFWLVNTVVSRHVSLLRQRGNLKFKNGLIKNKIEKLPISRNINGLAFISMTCGLSLSKDNLEQFDDKVCRISHL</sequence>
<gene>
    <name evidence="1" type="ORF">CLUMA_CG001683</name>
</gene>